<evidence type="ECO:0000313" key="1">
    <source>
        <dbReference type="EMBL" id="CAF0881702.1"/>
    </source>
</evidence>
<dbReference type="Proteomes" id="UP000663844">
    <property type="component" value="Unassembled WGS sequence"/>
</dbReference>
<evidence type="ECO:0000313" key="2">
    <source>
        <dbReference type="EMBL" id="CAF1376977.1"/>
    </source>
</evidence>
<dbReference type="EMBL" id="CAJOBB010001444">
    <property type="protein sequence ID" value="CAF3858156.1"/>
    <property type="molecule type" value="Genomic_DNA"/>
</dbReference>
<organism evidence="1 5">
    <name type="scientific">Adineta steineri</name>
    <dbReference type="NCBI Taxonomy" id="433720"/>
    <lineage>
        <taxon>Eukaryota</taxon>
        <taxon>Metazoa</taxon>
        <taxon>Spiralia</taxon>
        <taxon>Gnathifera</taxon>
        <taxon>Rotifera</taxon>
        <taxon>Eurotatoria</taxon>
        <taxon>Bdelloidea</taxon>
        <taxon>Adinetida</taxon>
        <taxon>Adinetidae</taxon>
        <taxon>Adineta</taxon>
    </lineage>
</organism>
<accession>A0A813YB79</accession>
<proteinExistence type="predicted"/>
<dbReference type="Proteomes" id="UP000663845">
    <property type="component" value="Unassembled WGS sequence"/>
</dbReference>
<sequence length="81" mass="9401">MDIETNDVIDNSKESDMATTYYRVLNASDETSRPSVELKDGRSVQTDIVAAMLTTIERFMNEDNNNEYETQRELFFYCLDS</sequence>
<gene>
    <name evidence="2" type="ORF">IZO911_LOCUS38186</name>
    <name evidence="1" type="ORF">JYZ213_LOCUS9526</name>
    <name evidence="4" type="ORF">KXQ929_LOCUS20495</name>
    <name evidence="3" type="ORF">OXD698_LOCUS1256</name>
</gene>
<evidence type="ECO:0000313" key="3">
    <source>
        <dbReference type="EMBL" id="CAF3499966.1"/>
    </source>
</evidence>
<dbReference type="EMBL" id="CAJNOG010000067">
    <property type="protein sequence ID" value="CAF0881702.1"/>
    <property type="molecule type" value="Genomic_DNA"/>
</dbReference>
<reference evidence="1" key="1">
    <citation type="submission" date="2021-02" db="EMBL/GenBank/DDBJ databases">
        <authorList>
            <person name="Nowell W R."/>
        </authorList>
    </citation>
    <scope>NUCLEOTIDE SEQUENCE</scope>
</reference>
<dbReference type="EMBL" id="CAJOAZ010000035">
    <property type="protein sequence ID" value="CAF3499966.1"/>
    <property type="molecule type" value="Genomic_DNA"/>
</dbReference>
<evidence type="ECO:0000313" key="4">
    <source>
        <dbReference type="EMBL" id="CAF3858156.1"/>
    </source>
</evidence>
<comment type="caution">
    <text evidence="1">The sequence shown here is derived from an EMBL/GenBank/DDBJ whole genome shotgun (WGS) entry which is preliminary data.</text>
</comment>
<dbReference type="Proteomes" id="UP000663868">
    <property type="component" value="Unassembled WGS sequence"/>
</dbReference>
<dbReference type="EMBL" id="CAJNOE010001031">
    <property type="protein sequence ID" value="CAF1376977.1"/>
    <property type="molecule type" value="Genomic_DNA"/>
</dbReference>
<protein>
    <submittedName>
        <fullName evidence="1">Uncharacterized protein</fullName>
    </submittedName>
</protein>
<dbReference type="AlphaFoldDB" id="A0A813YB79"/>
<dbReference type="Proteomes" id="UP000663860">
    <property type="component" value="Unassembled WGS sequence"/>
</dbReference>
<evidence type="ECO:0000313" key="5">
    <source>
        <dbReference type="Proteomes" id="UP000663845"/>
    </source>
</evidence>
<name>A0A813YB79_9BILA</name>